<name>A0A9E7EXQ3_9LILI</name>
<dbReference type="SMART" id="SM00343">
    <property type="entry name" value="ZnF_C2HC"/>
    <property type="match status" value="1"/>
</dbReference>
<evidence type="ECO:0000259" key="2">
    <source>
        <dbReference type="SMART" id="SM00343"/>
    </source>
</evidence>
<dbReference type="Proteomes" id="UP001055439">
    <property type="component" value="Chromosome 2"/>
</dbReference>
<evidence type="ECO:0000313" key="3">
    <source>
        <dbReference type="EMBL" id="URD85001.1"/>
    </source>
</evidence>
<sequence length="449" mass="51205">MAEIEVSTHCNCCSDDMLLHASSIASRISLRRTRWWCTLSTDSDLSTGRICHRFRCQSSSESVQQRTTVNHGGLLAALFQSELGNMTFNGNSMSQPLILIFSGKSYEFWSIKMKTLFKSQDLWDLIENGYADPDEETRLRENRKKDSKALFFIQQAVHETIFSRIAAAITSKQAWLILQNEFQGSSRVITESKDLSTYSFDELMGSLQVHEARLNRSFEKNEEKAFQIKGESSTSKEDKNTAGRSRGRGGFRGRGNGRGRGHFDGHNEQKQCHYDQKNYKNRIQCHYCKKFGHMKADCWKREKQASYVEENEDNSIRSIFRDIDETHKLNVRLGDNKQIQVEGKGTIEVKTSQGKGLLGFHRKLPHRLQALHGRLASSWNQLTDAMAGRVMGELFVLWRMPLMQGFTGSKKVQGNCDDNFMLRSLEIGIMITLLQPLMHGGHLVAAEDN</sequence>
<dbReference type="AlphaFoldDB" id="A0A9E7EXQ3"/>
<evidence type="ECO:0000313" key="4">
    <source>
        <dbReference type="Proteomes" id="UP001055439"/>
    </source>
</evidence>
<accession>A0A9E7EXQ3</accession>
<feature type="domain" description="CCHC-type" evidence="2">
    <location>
        <begin position="284"/>
        <end position="300"/>
    </location>
</feature>
<reference evidence="3" key="1">
    <citation type="submission" date="2022-05" db="EMBL/GenBank/DDBJ databases">
        <title>The Musa troglodytarum L. genome provides insights into the mechanism of non-climacteric behaviour and enrichment of carotenoids.</title>
        <authorList>
            <person name="Wang J."/>
        </authorList>
    </citation>
    <scope>NUCLEOTIDE SEQUENCE</scope>
    <source>
        <tissue evidence="3">Leaf</tissue>
    </source>
</reference>
<dbReference type="PANTHER" id="PTHR35317">
    <property type="entry name" value="OS04G0629600 PROTEIN"/>
    <property type="match status" value="1"/>
</dbReference>
<dbReference type="PANTHER" id="PTHR35317:SF35">
    <property type="entry name" value="DUF4219 DOMAIN-CONTAINING PROTEIN"/>
    <property type="match status" value="1"/>
</dbReference>
<dbReference type="InterPro" id="IPR001878">
    <property type="entry name" value="Znf_CCHC"/>
</dbReference>
<dbReference type="OrthoDB" id="8063676at2759"/>
<gene>
    <name evidence="3" type="ORF">MUK42_17007</name>
</gene>
<protein>
    <submittedName>
        <fullName evidence="3">Retrotransposon protein</fullName>
    </submittedName>
</protein>
<dbReference type="Pfam" id="PF14223">
    <property type="entry name" value="Retrotran_gag_2"/>
    <property type="match status" value="1"/>
</dbReference>
<keyword evidence="4" id="KW-1185">Reference proteome</keyword>
<evidence type="ECO:0000256" key="1">
    <source>
        <dbReference type="SAM" id="MobiDB-lite"/>
    </source>
</evidence>
<dbReference type="EMBL" id="CP097504">
    <property type="protein sequence ID" value="URD85001.1"/>
    <property type="molecule type" value="Genomic_DNA"/>
</dbReference>
<dbReference type="GO" id="GO:0003676">
    <property type="term" value="F:nucleic acid binding"/>
    <property type="evidence" value="ECO:0007669"/>
    <property type="project" value="InterPro"/>
</dbReference>
<dbReference type="GO" id="GO:0008270">
    <property type="term" value="F:zinc ion binding"/>
    <property type="evidence" value="ECO:0007669"/>
    <property type="project" value="InterPro"/>
</dbReference>
<feature type="region of interest" description="Disordered" evidence="1">
    <location>
        <begin position="223"/>
        <end position="268"/>
    </location>
</feature>
<feature type="compositionally biased region" description="Basic residues" evidence="1">
    <location>
        <begin position="245"/>
        <end position="260"/>
    </location>
</feature>
<organism evidence="3 4">
    <name type="scientific">Musa troglodytarum</name>
    <name type="common">fe'i banana</name>
    <dbReference type="NCBI Taxonomy" id="320322"/>
    <lineage>
        <taxon>Eukaryota</taxon>
        <taxon>Viridiplantae</taxon>
        <taxon>Streptophyta</taxon>
        <taxon>Embryophyta</taxon>
        <taxon>Tracheophyta</taxon>
        <taxon>Spermatophyta</taxon>
        <taxon>Magnoliopsida</taxon>
        <taxon>Liliopsida</taxon>
        <taxon>Zingiberales</taxon>
        <taxon>Musaceae</taxon>
        <taxon>Musa</taxon>
    </lineage>
</organism>
<dbReference type="Pfam" id="PF22936">
    <property type="entry name" value="Pol_BBD"/>
    <property type="match status" value="1"/>
</dbReference>
<dbReference type="InterPro" id="IPR054722">
    <property type="entry name" value="PolX-like_BBD"/>
</dbReference>
<proteinExistence type="predicted"/>